<evidence type="ECO:0000256" key="2">
    <source>
        <dbReference type="ARBA" id="ARBA00023002"/>
    </source>
</evidence>
<dbReference type="PANTHER" id="PTHR44169:SF6">
    <property type="entry name" value="NADPH-DEPENDENT 1-ACYLDIHYDROXYACETONE PHOSPHATE REDUCTASE"/>
    <property type="match status" value="1"/>
</dbReference>
<dbReference type="InterPro" id="IPR002347">
    <property type="entry name" value="SDR_fam"/>
</dbReference>
<dbReference type="CDD" id="cd05374">
    <property type="entry name" value="17beta-HSD-like_SDR_c"/>
    <property type="match status" value="1"/>
</dbReference>
<dbReference type="PRINTS" id="PR00080">
    <property type="entry name" value="SDRFAMILY"/>
</dbReference>
<dbReference type="Proteomes" id="UP001138802">
    <property type="component" value="Unassembled WGS sequence"/>
</dbReference>
<keyword evidence="2" id="KW-0560">Oxidoreductase</keyword>
<dbReference type="SUPFAM" id="SSF51735">
    <property type="entry name" value="NAD(P)-binding Rossmann-fold domains"/>
    <property type="match status" value="1"/>
</dbReference>
<sequence>MARTHGSPRPSILITGCSSGIGLTCARGLADRNWHVIASARKAEDVARLHAQGLTAVLLDLDDPASVAAGLARTLELTHGRLDALFNNGAYGQPGAVEDLSRDALRAQLETNLLGWHDLTCRVIPVMRRQGQGRIVQNSSVLGFIPLPFRGAYVASKYALEGLTDTLRLELRGSGIQVSIIQPGPILSRFRENAHRAFKDRIDADQSVHRDAYRLAETRLTKTGAAQPFTLPADAVLAKLVHALESPRPRVRYRVTVPTHLFAVLERILPDAALDWVIAAVSRGGAG</sequence>
<dbReference type="AlphaFoldDB" id="A0A9X0WF20"/>
<dbReference type="PRINTS" id="PR00081">
    <property type="entry name" value="GDHRDH"/>
</dbReference>
<dbReference type="NCBIfam" id="NF004649">
    <property type="entry name" value="PRK05993.1"/>
    <property type="match status" value="1"/>
</dbReference>
<dbReference type="RefSeq" id="WP_200386349.1">
    <property type="nucleotide sequence ID" value="NZ_NRSD01000001.1"/>
</dbReference>
<dbReference type="EMBL" id="NRSD01000001">
    <property type="protein sequence ID" value="MBK1643516.1"/>
    <property type="molecule type" value="Genomic_DNA"/>
</dbReference>
<accession>A0A9X0WF20</accession>
<evidence type="ECO:0000256" key="1">
    <source>
        <dbReference type="ARBA" id="ARBA00006484"/>
    </source>
</evidence>
<name>A0A9X0WF20_9GAMM</name>
<comment type="caution">
    <text evidence="4">The sequence shown here is derived from an EMBL/GenBank/DDBJ whole genome shotgun (WGS) entry which is preliminary data.</text>
</comment>
<dbReference type="Pfam" id="PF00106">
    <property type="entry name" value="adh_short"/>
    <property type="match status" value="1"/>
</dbReference>
<dbReference type="PROSITE" id="PS00061">
    <property type="entry name" value="ADH_SHORT"/>
    <property type="match status" value="1"/>
</dbReference>
<dbReference type="GO" id="GO:0016491">
    <property type="term" value="F:oxidoreductase activity"/>
    <property type="evidence" value="ECO:0007669"/>
    <property type="project" value="UniProtKB-KW"/>
</dbReference>
<evidence type="ECO:0000313" key="4">
    <source>
        <dbReference type="EMBL" id="MBK1643516.1"/>
    </source>
</evidence>
<keyword evidence="5" id="KW-1185">Reference proteome</keyword>
<protein>
    <submittedName>
        <fullName evidence="4">Short-chain dehydrogenase</fullName>
    </submittedName>
</protein>
<proteinExistence type="inferred from homology"/>
<evidence type="ECO:0000256" key="3">
    <source>
        <dbReference type="RuleBase" id="RU000363"/>
    </source>
</evidence>
<dbReference type="InterPro" id="IPR020904">
    <property type="entry name" value="Sc_DH/Rdtase_CS"/>
</dbReference>
<dbReference type="PANTHER" id="PTHR44169">
    <property type="entry name" value="NADPH-DEPENDENT 1-ACYLDIHYDROXYACETONE PHOSPHATE REDUCTASE"/>
    <property type="match status" value="1"/>
</dbReference>
<dbReference type="Gene3D" id="3.40.50.720">
    <property type="entry name" value="NAD(P)-binding Rossmann-like Domain"/>
    <property type="match status" value="1"/>
</dbReference>
<dbReference type="InterPro" id="IPR036291">
    <property type="entry name" value="NAD(P)-bd_dom_sf"/>
</dbReference>
<reference evidence="4 5" key="1">
    <citation type="journal article" date="2020" name="Microorganisms">
        <title>Osmotic Adaptation and Compatible Solute Biosynthesis of Phototrophic Bacteria as Revealed from Genome Analyses.</title>
        <authorList>
            <person name="Imhoff J.F."/>
            <person name="Rahn T."/>
            <person name="Kunzel S."/>
            <person name="Keller A."/>
            <person name="Neulinger S.C."/>
        </authorList>
    </citation>
    <scope>NUCLEOTIDE SEQUENCE [LARGE SCALE GENOMIC DNA]</scope>
    <source>
        <strain evidence="4 5">DSM 21303</strain>
    </source>
</reference>
<gene>
    <name evidence="4" type="ORF">CKO25_02350</name>
</gene>
<organism evidence="4 5">
    <name type="scientific">Thiocapsa imhoffii</name>
    <dbReference type="NCBI Taxonomy" id="382777"/>
    <lineage>
        <taxon>Bacteria</taxon>
        <taxon>Pseudomonadati</taxon>
        <taxon>Pseudomonadota</taxon>
        <taxon>Gammaproteobacteria</taxon>
        <taxon>Chromatiales</taxon>
        <taxon>Chromatiaceae</taxon>
        <taxon>Thiocapsa</taxon>
    </lineage>
</organism>
<evidence type="ECO:0000313" key="5">
    <source>
        <dbReference type="Proteomes" id="UP001138802"/>
    </source>
</evidence>
<comment type="similarity">
    <text evidence="1 3">Belongs to the short-chain dehydrogenases/reductases (SDR) family.</text>
</comment>